<dbReference type="PANTHER" id="PTHR42759:SF1">
    <property type="entry name" value="MAGNESIUM-CHELATASE SUBUNIT CHLD"/>
    <property type="match status" value="1"/>
</dbReference>
<protein>
    <submittedName>
        <fullName evidence="2">MoxR family ATPase</fullName>
    </submittedName>
</protein>
<evidence type="ECO:0000313" key="3">
    <source>
        <dbReference type="Proteomes" id="UP001056035"/>
    </source>
</evidence>
<dbReference type="EMBL" id="CP098502">
    <property type="protein sequence ID" value="UTI63426.1"/>
    <property type="molecule type" value="Genomic_DNA"/>
</dbReference>
<dbReference type="InterPro" id="IPR011704">
    <property type="entry name" value="ATPase_dyneun-rel_AAA"/>
</dbReference>
<gene>
    <name evidence="2" type="ORF">NBH00_19005</name>
</gene>
<dbReference type="Pfam" id="PF07728">
    <property type="entry name" value="AAA_5"/>
    <property type="match status" value="1"/>
</dbReference>
<dbReference type="RefSeq" id="WP_254570151.1">
    <property type="nucleotide sequence ID" value="NZ_CP098502.1"/>
</dbReference>
<dbReference type="InterPro" id="IPR003593">
    <property type="entry name" value="AAA+_ATPase"/>
</dbReference>
<accession>A0ABY5DN19</accession>
<dbReference type="Gene3D" id="3.40.50.300">
    <property type="entry name" value="P-loop containing nucleotide triphosphate hydrolases"/>
    <property type="match status" value="1"/>
</dbReference>
<dbReference type="InterPro" id="IPR050764">
    <property type="entry name" value="CbbQ/NirQ/NorQ/GpvN"/>
</dbReference>
<dbReference type="PANTHER" id="PTHR42759">
    <property type="entry name" value="MOXR FAMILY PROTEIN"/>
    <property type="match status" value="1"/>
</dbReference>
<name>A0ABY5DN19_9ACTN</name>
<dbReference type="Proteomes" id="UP001056035">
    <property type="component" value="Chromosome"/>
</dbReference>
<dbReference type="CDD" id="cd00009">
    <property type="entry name" value="AAA"/>
    <property type="match status" value="1"/>
</dbReference>
<organism evidence="2 3">
    <name type="scientific">Paraconexibacter antarcticus</name>
    <dbReference type="NCBI Taxonomy" id="2949664"/>
    <lineage>
        <taxon>Bacteria</taxon>
        <taxon>Bacillati</taxon>
        <taxon>Actinomycetota</taxon>
        <taxon>Thermoleophilia</taxon>
        <taxon>Solirubrobacterales</taxon>
        <taxon>Paraconexibacteraceae</taxon>
        <taxon>Paraconexibacter</taxon>
    </lineage>
</organism>
<evidence type="ECO:0000313" key="2">
    <source>
        <dbReference type="EMBL" id="UTI63426.1"/>
    </source>
</evidence>
<dbReference type="SUPFAM" id="SSF52540">
    <property type="entry name" value="P-loop containing nucleoside triphosphate hydrolases"/>
    <property type="match status" value="1"/>
</dbReference>
<evidence type="ECO:0000259" key="1">
    <source>
        <dbReference type="SMART" id="SM00382"/>
    </source>
</evidence>
<dbReference type="SMART" id="SM00382">
    <property type="entry name" value="AAA"/>
    <property type="match status" value="1"/>
</dbReference>
<sequence>MLTNSDGVREALAGQGYLAGPDLATAVFLAQDLGLPLLLEGEAGVGKTEVARAIAAATGAALVRLQCHEGIDVHQALYDWDHPRQLLALRAAELGSGEADVDLWCERFLLERPLLRALRAEGPTVLLIDEIDRADDAFEAFLLELLSDFAVTIPELGTVTAAQRPLVILTSNRTRELHDALKRRCLYQWIDYPDPVRELAILRVRAPGVTDDVAERVVAAVARLREQELYKQPGVGETVAWARALTALGDGARLDDALGAVLKVREDQERVRALGVLAGG</sequence>
<feature type="domain" description="AAA+ ATPase" evidence="1">
    <location>
        <begin position="33"/>
        <end position="194"/>
    </location>
</feature>
<reference evidence="2 3" key="1">
    <citation type="submission" date="2022-06" db="EMBL/GenBank/DDBJ databases">
        <title>Paraconexibacter antarcticus.</title>
        <authorList>
            <person name="Kim C.S."/>
        </authorList>
    </citation>
    <scope>NUCLEOTIDE SEQUENCE [LARGE SCALE GENOMIC DNA]</scope>
    <source>
        <strain evidence="2 3">02-257</strain>
    </source>
</reference>
<proteinExistence type="predicted"/>
<dbReference type="InterPro" id="IPR027417">
    <property type="entry name" value="P-loop_NTPase"/>
</dbReference>
<keyword evidence="3" id="KW-1185">Reference proteome</keyword>